<dbReference type="EMBL" id="LK054935">
    <property type="protein sequence ID" value="CDR71489.1"/>
    <property type="molecule type" value="Genomic_DNA"/>
</dbReference>
<dbReference type="VEuPathDB" id="PiroplasmaDB:BBBOND_0001400"/>
<evidence type="ECO:0000256" key="1">
    <source>
        <dbReference type="SAM" id="MobiDB-lite"/>
    </source>
</evidence>
<dbReference type="KEGG" id="bbig:BBBOND_0001400"/>
<organism evidence="2">
    <name type="scientific">Babesia bigemina</name>
    <dbReference type="NCBI Taxonomy" id="5866"/>
    <lineage>
        <taxon>Eukaryota</taxon>
        <taxon>Sar</taxon>
        <taxon>Alveolata</taxon>
        <taxon>Apicomplexa</taxon>
        <taxon>Aconoidasida</taxon>
        <taxon>Piroplasmida</taxon>
        <taxon>Babesiidae</taxon>
        <taxon>Babesia</taxon>
    </lineage>
</organism>
<reference evidence="2" key="2">
    <citation type="submission" date="2014-06" db="EMBL/GenBank/DDBJ databases">
        <authorList>
            <person name="Aslett M."/>
            <person name="De Silva Nishadi"/>
        </authorList>
    </citation>
    <scope>NUCLEOTIDE SEQUENCE</scope>
    <source>
        <strain evidence="2">Bond</strain>
    </source>
</reference>
<sequence>MELSGAVIGSMYSVITAARRNYVSSIKSLLTAFADKVEKELKELPEEIERDLTIGFKGLMRQIGGDNNGNMELLKSQKDDSTASKLSYVFR</sequence>
<dbReference type="RefSeq" id="XP_012770435.1">
    <property type="nucleotide sequence ID" value="XM_012914981.1"/>
</dbReference>
<evidence type="ECO:0000313" key="2">
    <source>
        <dbReference type="EMBL" id="CDR71489.1"/>
    </source>
</evidence>
<name>A0A061BJ12_BABBI</name>
<proteinExistence type="predicted"/>
<feature type="region of interest" description="Disordered" evidence="1">
    <location>
        <begin position="70"/>
        <end position="91"/>
    </location>
</feature>
<reference evidence="2" key="1">
    <citation type="journal article" date="2014" name="Nucleic Acids Res.">
        <title>The evolutionary dynamics of variant antigen genes in Babesia reveal a history of genomic innovation underlying host-parasite interaction.</title>
        <authorList>
            <person name="Jackson A.P."/>
            <person name="Otto T.D."/>
            <person name="Darby A."/>
            <person name="Ramaprasad A."/>
            <person name="Xia D."/>
            <person name="Echaide I.E."/>
            <person name="Farber M."/>
            <person name="Gahlot S."/>
            <person name="Gamble J."/>
            <person name="Gupta D."/>
            <person name="Gupta Y."/>
            <person name="Jackson L."/>
            <person name="Malandrin L."/>
            <person name="Malas T.B."/>
            <person name="Moussa E."/>
            <person name="Nair M."/>
            <person name="Reid AJ."/>
            <person name="Sanders M."/>
            <person name="Sharma J."/>
            <person name="Tracey A."/>
            <person name="Quail M.A."/>
            <person name="Weir W."/>
            <person name="Wastling J.M."/>
            <person name="Hall N."/>
            <person name="Willadsen P."/>
            <person name="Lingelbach K."/>
            <person name="Shiels B."/>
            <person name="Tait A."/>
            <person name="Berriman M."/>
            <person name="Allred D.R."/>
            <person name="Pain A."/>
        </authorList>
    </citation>
    <scope>NUCLEOTIDE SEQUENCE</scope>
    <source>
        <strain evidence="2">Bond</strain>
    </source>
</reference>
<gene>
    <name evidence="2" type="ORF">BBBOND_0001400</name>
</gene>
<feature type="non-terminal residue" evidence="2">
    <location>
        <position position="91"/>
    </location>
</feature>
<accession>A0A061BJ12</accession>
<dbReference type="GeneID" id="24561715"/>
<dbReference type="AlphaFoldDB" id="A0A061BJ12"/>
<protein>
    <submittedName>
        <fullName evidence="2">Uncharacterized protein</fullName>
    </submittedName>
</protein>